<evidence type="ECO:0000256" key="14">
    <source>
        <dbReference type="SAM" id="Phobius"/>
    </source>
</evidence>
<evidence type="ECO:0000313" key="16">
    <source>
        <dbReference type="Proteomes" id="UP001190700"/>
    </source>
</evidence>
<name>A0AAE0GDL8_9CHLO</name>
<keyword evidence="7 14" id="KW-1133">Transmembrane helix</keyword>
<evidence type="ECO:0000256" key="4">
    <source>
        <dbReference type="ARBA" id="ARBA00022679"/>
    </source>
</evidence>
<gene>
    <name evidence="15" type="ORF">CYMTET_15674</name>
</gene>
<evidence type="ECO:0000256" key="13">
    <source>
        <dbReference type="ARBA" id="ARBA00034329"/>
    </source>
</evidence>
<evidence type="ECO:0000313" key="15">
    <source>
        <dbReference type="EMBL" id="KAK3276239.1"/>
    </source>
</evidence>
<keyword evidence="5 14" id="KW-0812">Transmembrane</keyword>
<evidence type="ECO:0000256" key="1">
    <source>
        <dbReference type="ARBA" id="ARBA00004447"/>
    </source>
</evidence>
<evidence type="ECO:0000256" key="2">
    <source>
        <dbReference type="ARBA" id="ARBA00006003"/>
    </source>
</evidence>
<organism evidence="15 16">
    <name type="scientific">Cymbomonas tetramitiformis</name>
    <dbReference type="NCBI Taxonomy" id="36881"/>
    <lineage>
        <taxon>Eukaryota</taxon>
        <taxon>Viridiplantae</taxon>
        <taxon>Chlorophyta</taxon>
        <taxon>Pyramimonadophyceae</taxon>
        <taxon>Pyramimonadales</taxon>
        <taxon>Pyramimonadaceae</taxon>
        <taxon>Cymbomonas</taxon>
    </lineage>
</organism>
<keyword evidence="4" id="KW-0808">Transferase</keyword>
<evidence type="ECO:0000256" key="7">
    <source>
        <dbReference type="ARBA" id="ARBA00022989"/>
    </source>
</evidence>
<comment type="subcellular location">
    <subcellularLocation>
        <location evidence="1">Golgi apparatus</location>
        <location evidence="1">Golgi stack membrane</location>
        <topology evidence="1">Single-pass type II membrane protein</topology>
    </subcellularLocation>
</comment>
<evidence type="ECO:0000256" key="8">
    <source>
        <dbReference type="ARBA" id="ARBA00023034"/>
    </source>
</evidence>
<evidence type="ECO:0000256" key="3">
    <source>
        <dbReference type="ARBA" id="ARBA00022676"/>
    </source>
</evidence>
<protein>
    <recommendedName>
        <fullName evidence="13">beta-galactoside alpha-(2,6)-sialyltransferase</fullName>
        <ecNumber evidence="13">2.4.3.1</ecNumber>
    </recommendedName>
</protein>
<dbReference type="GO" id="GO:0003835">
    <property type="term" value="F:beta-galactoside alpha-2,6-sialyltransferase activity"/>
    <property type="evidence" value="ECO:0007669"/>
    <property type="project" value="UniProtKB-EC"/>
</dbReference>
<dbReference type="Proteomes" id="UP001190700">
    <property type="component" value="Unassembled WGS sequence"/>
</dbReference>
<dbReference type="AlphaFoldDB" id="A0AAE0GDL8"/>
<dbReference type="InterPro" id="IPR001675">
    <property type="entry name" value="Glyco_trans_29"/>
</dbReference>
<comment type="caution">
    <text evidence="15">The sequence shown here is derived from an EMBL/GenBank/DDBJ whole genome shotgun (WGS) entry which is preliminary data.</text>
</comment>
<comment type="catalytic activity">
    <reaction evidence="12">
        <text>a beta-D-galactoside + CMP-N-acetyl-beta-neuraminate = an N-acetyl-alpha-neuraminyl-(2-&gt;6)-beta-D-galactosyl derivative + CMP + H(+)</text>
        <dbReference type="Rhea" id="RHEA:52104"/>
        <dbReference type="ChEBI" id="CHEBI:15378"/>
        <dbReference type="ChEBI" id="CHEBI:28034"/>
        <dbReference type="ChEBI" id="CHEBI:57812"/>
        <dbReference type="ChEBI" id="CHEBI:60377"/>
        <dbReference type="ChEBI" id="CHEBI:136398"/>
        <dbReference type="EC" id="2.4.3.1"/>
    </reaction>
</comment>
<evidence type="ECO:0000256" key="6">
    <source>
        <dbReference type="ARBA" id="ARBA00022968"/>
    </source>
</evidence>
<dbReference type="Gene3D" id="3.90.1480.20">
    <property type="entry name" value="Glycosyl transferase family 29"/>
    <property type="match status" value="1"/>
</dbReference>
<evidence type="ECO:0000256" key="9">
    <source>
        <dbReference type="ARBA" id="ARBA00023136"/>
    </source>
</evidence>
<keyword evidence="3" id="KW-0328">Glycosyltransferase</keyword>
<keyword evidence="10" id="KW-1015">Disulfide bond</keyword>
<evidence type="ECO:0000256" key="10">
    <source>
        <dbReference type="ARBA" id="ARBA00023157"/>
    </source>
</evidence>
<dbReference type="PANTHER" id="PTHR46059">
    <property type="entry name" value="BETA-GALACTOSIDE ALPHA-2,6-SIALYLTRANSFERASE"/>
    <property type="match status" value="1"/>
</dbReference>
<evidence type="ECO:0000256" key="12">
    <source>
        <dbReference type="ARBA" id="ARBA00034249"/>
    </source>
</evidence>
<dbReference type="EMBL" id="LGRX02006679">
    <property type="protein sequence ID" value="KAK3276239.1"/>
    <property type="molecule type" value="Genomic_DNA"/>
</dbReference>
<evidence type="ECO:0000256" key="11">
    <source>
        <dbReference type="ARBA" id="ARBA00023180"/>
    </source>
</evidence>
<sequence length="395" mass="44060">MYDPYQSSGWKLQSRTSVTEDAATSKDECIAMSDVKPLPSRYVSQTTENTGATTKSWSRALTDPLQAVVHLDNVRENHRAVDVVPNPKGEDYSTRLAYIALVVLAFLLAISLAGPSQVKGLPSPVHAKLCPIIVPENFDTSHCPSKTVSSSVTSIMLPISSASFLPARVRSNQLPLLRRVDKDLQPGSTFSLNYKQCAVVGRGRELLGSGKGKDIDNHTVIMRFEDAPVSGFEADVGSRTTLRLQGPGTCGWHENRRERCLAVGPKNTSTCMMKIMESGARPVYSSPQVEMFAAGFWKGTQAARRKFKAMREKDIACNLDGKQCRRRMSNELLGVLLAFNLCSKVNIYGLSEHSREQALYYRGTKRLAQERIDWEEPFMKWIQKRTFSHRVTFVH</sequence>
<keyword evidence="16" id="KW-1185">Reference proteome</keyword>
<keyword evidence="11" id="KW-0325">Glycoprotein</keyword>
<reference evidence="15 16" key="1">
    <citation type="journal article" date="2015" name="Genome Biol. Evol.">
        <title>Comparative Genomics of a Bacterivorous Green Alga Reveals Evolutionary Causalities and Consequences of Phago-Mixotrophic Mode of Nutrition.</title>
        <authorList>
            <person name="Burns J.A."/>
            <person name="Paasch A."/>
            <person name="Narechania A."/>
            <person name="Kim E."/>
        </authorList>
    </citation>
    <scope>NUCLEOTIDE SEQUENCE [LARGE SCALE GENOMIC DNA]</scope>
    <source>
        <strain evidence="15 16">PLY_AMNH</strain>
    </source>
</reference>
<dbReference type="GO" id="GO:0032580">
    <property type="term" value="C:Golgi cisterna membrane"/>
    <property type="evidence" value="ECO:0007669"/>
    <property type="project" value="UniProtKB-SubCell"/>
</dbReference>
<feature type="transmembrane region" description="Helical" evidence="14">
    <location>
        <begin position="96"/>
        <end position="114"/>
    </location>
</feature>
<proteinExistence type="inferred from homology"/>
<comment type="similarity">
    <text evidence="2">Belongs to the glycosyltransferase 29 family.</text>
</comment>
<dbReference type="EC" id="2.4.3.1" evidence="13"/>
<keyword evidence="8" id="KW-0333">Golgi apparatus</keyword>
<dbReference type="PANTHER" id="PTHR46059:SF1">
    <property type="entry name" value="BETA-GALACTOSIDE ALPHA-2,6-SIALYLTRANSFERASE"/>
    <property type="match status" value="1"/>
</dbReference>
<dbReference type="Pfam" id="PF00777">
    <property type="entry name" value="Glyco_transf_29"/>
    <property type="match status" value="1"/>
</dbReference>
<evidence type="ECO:0000256" key="5">
    <source>
        <dbReference type="ARBA" id="ARBA00022692"/>
    </source>
</evidence>
<keyword evidence="6" id="KW-0735">Signal-anchor</keyword>
<accession>A0AAE0GDL8</accession>
<dbReference type="InterPro" id="IPR038578">
    <property type="entry name" value="GT29-like_sf"/>
</dbReference>
<keyword evidence="9 14" id="KW-0472">Membrane</keyword>